<keyword evidence="1" id="KW-0472">Membrane</keyword>
<keyword evidence="1" id="KW-0812">Transmembrane</keyword>
<dbReference type="Proteomes" id="UP000076761">
    <property type="component" value="Unassembled WGS sequence"/>
</dbReference>
<gene>
    <name evidence="2" type="ORF">NEOLEDRAFT_56417</name>
</gene>
<organism evidence="2 3">
    <name type="scientific">Neolentinus lepideus HHB14362 ss-1</name>
    <dbReference type="NCBI Taxonomy" id="1314782"/>
    <lineage>
        <taxon>Eukaryota</taxon>
        <taxon>Fungi</taxon>
        <taxon>Dikarya</taxon>
        <taxon>Basidiomycota</taxon>
        <taxon>Agaricomycotina</taxon>
        <taxon>Agaricomycetes</taxon>
        <taxon>Gloeophyllales</taxon>
        <taxon>Gloeophyllaceae</taxon>
        <taxon>Neolentinus</taxon>
    </lineage>
</organism>
<dbReference type="AlphaFoldDB" id="A0A165U744"/>
<evidence type="ECO:0000313" key="3">
    <source>
        <dbReference type="Proteomes" id="UP000076761"/>
    </source>
</evidence>
<proteinExistence type="predicted"/>
<evidence type="ECO:0000313" key="2">
    <source>
        <dbReference type="EMBL" id="KZT27742.1"/>
    </source>
</evidence>
<evidence type="ECO:0000256" key="1">
    <source>
        <dbReference type="SAM" id="Phobius"/>
    </source>
</evidence>
<dbReference type="EMBL" id="KV425560">
    <property type="protein sequence ID" value="KZT27742.1"/>
    <property type="molecule type" value="Genomic_DNA"/>
</dbReference>
<keyword evidence="3" id="KW-1185">Reference proteome</keyword>
<accession>A0A165U744</accession>
<protein>
    <submittedName>
        <fullName evidence="2">Uncharacterized protein</fullName>
    </submittedName>
</protein>
<dbReference type="InParanoid" id="A0A165U744"/>
<reference evidence="2 3" key="1">
    <citation type="journal article" date="2016" name="Mol. Biol. Evol.">
        <title>Comparative Genomics of Early-Diverging Mushroom-Forming Fungi Provides Insights into the Origins of Lignocellulose Decay Capabilities.</title>
        <authorList>
            <person name="Nagy L.G."/>
            <person name="Riley R."/>
            <person name="Tritt A."/>
            <person name="Adam C."/>
            <person name="Daum C."/>
            <person name="Floudas D."/>
            <person name="Sun H."/>
            <person name="Yadav J.S."/>
            <person name="Pangilinan J."/>
            <person name="Larsson K.H."/>
            <person name="Matsuura K."/>
            <person name="Barry K."/>
            <person name="Labutti K."/>
            <person name="Kuo R."/>
            <person name="Ohm R.A."/>
            <person name="Bhattacharya S.S."/>
            <person name="Shirouzu T."/>
            <person name="Yoshinaga Y."/>
            <person name="Martin F.M."/>
            <person name="Grigoriev I.V."/>
            <person name="Hibbett D.S."/>
        </authorList>
    </citation>
    <scope>NUCLEOTIDE SEQUENCE [LARGE SCALE GENOMIC DNA]</scope>
    <source>
        <strain evidence="2 3">HHB14362 ss-1</strain>
    </source>
</reference>
<feature type="transmembrane region" description="Helical" evidence="1">
    <location>
        <begin position="12"/>
        <end position="30"/>
    </location>
</feature>
<sequence>MTSELRLNLDTTIGAILVGCIVATCNVYVVRRVAVSVAGLFQSRYVPLGAELGLVTTVPVTQPCLYFNVQSRPSWLAWHRLRGINTAQAVTFVRSGYQDGPVFMALAHSDVAR</sequence>
<keyword evidence="1" id="KW-1133">Transmembrane helix</keyword>
<name>A0A165U744_9AGAM</name>